<proteinExistence type="inferred from homology"/>
<keyword evidence="3" id="KW-1003">Cell membrane</keyword>
<evidence type="ECO:0000256" key="9">
    <source>
        <dbReference type="ARBA" id="ARBA00023170"/>
    </source>
</evidence>
<dbReference type="AlphaFoldDB" id="A0A8B7NMY9"/>
<evidence type="ECO:0000256" key="7">
    <source>
        <dbReference type="ARBA" id="ARBA00023136"/>
    </source>
</evidence>
<sequence>MSSVENPALASDSYTVDILKVPNNSLQSGPAFLTKDRINSSNLDASEDLPFRFESSLLDFGSSNSSVFSSNISSLFNFTDELLPKKLSDFTEEIWLHASWWGLAAILILLLTALGNVFVIMAISWERRLQNMTNYFLMSLAVTDLMVAVLVMPFAIVELTIGRFPFSSELCLTWICLDVLFCTASIMHLCTISVDRFLSLRYPMKFGRNKTCRRVLLKLVLVWCCSLACSLPLSLMYATDSKTTIAHGTCQIPASLFQIIGSVICFYIPLTIMIATYALTVRLLSFQKTELLKRKGVKASRFGSQKSVKRKKFSCRASCIASGSVRASTGSSLSDLHTDDMRQREMSEVLEETDDILVDGKSQFDRSSVQHSFVSNQSPAGIRKAQIKTRNVSTSSRSDDDVPSVELTVLPSSHSEKLQPVKYTHVKKLCAQDSPKIVISSSSGQIDAMQSPECERLIKTEMNAMHISENSEIQEPVFLMHEETSPTTSCSVSPKHSPKTSIKYREDSEKICDPSEVTESFMGRRKSQERNGNADNQCDSSTFNGTSVAVPCSCAPRFFLEGFERVSGSTEGRDNEGSAACARPSLRASPSEDSTTTWSRCSPCCGAGSDECSADLGSLESPWQEESVRRTATAEMVAKLVQRSGLPVTRVIRKFGTNYSSDSGSTSATNTNTNNTPVHHTLLTTTTPHHHHRQPCVVMEGRNGGNGCNPPADSIARGVLPTPTKLWRCKSTTPLKMASSKRHGRNIKMEQKATKVLGVVFFTFVVLWSPFFIMNVLTVICPACANYIPGDVMSFVTWLGYISSTVNPFFYTFFNKTFRETFWKIATCKMKPFRKYHRYHR</sequence>
<dbReference type="FunFam" id="1.20.1070.10:FF:000523">
    <property type="entry name" value="5-hydroxytryptamine receptor 2B"/>
    <property type="match status" value="1"/>
</dbReference>
<evidence type="ECO:0000256" key="1">
    <source>
        <dbReference type="ARBA" id="ARBA00004651"/>
    </source>
</evidence>
<feature type="compositionally biased region" description="Polar residues" evidence="12">
    <location>
        <begin position="485"/>
        <end position="494"/>
    </location>
</feature>
<feature type="transmembrane region" description="Helical" evidence="13">
    <location>
        <begin position="792"/>
        <end position="814"/>
    </location>
</feature>
<feature type="transmembrane region" description="Helical" evidence="13">
    <location>
        <begin position="756"/>
        <end position="780"/>
    </location>
</feature>
<keyword evidence="7 13" id="KW-0472">Membrane</keyword>
<dbReference type="GO" id="GO:0001591">
    <property type="term" value="F:dopamine neurotransmitter receptor activity, coupled via Gi/Go"/>
    <property type="evidence" value="ECO:0007669"/>
    <property type="project" value="TreeGrafter"/>
</dbReference>
<keyword evidence="5 13" id="KW-1133">Transmembrane helix</keyword>
<dbReference type="SMART" id="SM01381">
    <property type="entry name" value="7TM_GPCR_Srsx"/>
    <property type="match status" value="1"/>
</dbReference>
<dbReference type="OrthoDB" id="6358729at2759"/>
<dbReference type="InterPro" id="IPR017452">
    <property type="entry name" value="GPCR_Rhodpsn_7TM"/>
</dbReference>
<evidence type="ECO:0000256" key="13">
    <source>
        <dbReference type="SAM" id="Phobius"/>
    </source>
</evidence>
<evidence type="ECO:0000256" key="12">
    <source>
        <dbReference type="SAM" id="MobiDB-lite"/>
    </source>
</evidence>
<feature type="region of interest" description="Disordered" evidence="12">
    <location>
        <begin position="380"/>
        <end position="403"/>
    </location>
</feature>
<dbReference type="GO" id="GO:0045202">
    <property type="term" value="C:synapse"/>
    <property type="evidence" value="ECO:0007669"/>
    <property type="project" value="GOC"/>
</dbReference>
<feature type="compositionally biased region" description="Basic and acidic residues" evidence="12">
    <location>
        <begin position="503"/>
        <end position="513"/>
    </location>
</feature>
<dbReference type="RefSeq" id="XP_018015049.1">
    <property type="nucleotide sequence ID" value="XM_018159560.2"/>
</dbReference>
<evidence type="ECO:0000313" key="16">
    <source>
        <dbReference type="RefSeq" id="XP_018015049.1"/>
    </source>
</evidence>
<keyword evidence="8" id="KW-1015">Disulfide bond</keyword>
<keyword evidence="9 11" id="KW-0675">Receptor</keyword>
<feature type="transmembrane region" description="Helical" evidence="13">
    <location>
        <begin position="100"/>
        <end position="123"/>
    </location>
</feature>
<dbReference type="GO" id="GO:0004930">
    <property type="term" value="F:G protein-coupled receptor activity"/>
    <property type="evidence" value="ECO:0007669"/>
    <property type="project" value="UniProtKB-KW"/>
</dbReference>
<protein>
    <submittedName>
        <fullName evidence="16">Uncharacterized protein LOC108671959</fullName>
    </submittedName>
</protein>
<feature type="domain" description="G-protein coupled receptors family 1 profile" evidence="14">
    <location>
        <begin position="115"/>
        <end position="811"/>
    </location>
</feature>
<keyword evidence="6 11" id="KW-0297">G-protein coupled receptor</keyword>
<accession>A0A8B7NMY9</accession>
<evidence type="ECO:0000259" key="14">
    <source>
        <dbReference type="PROSITE" id="PS50262"/>
    </source>
</evidence>
<evidence type="ECO:0000256" key="3">
    <source>
        <dbReference type="ARBA" id="ARBA00022475"/>
    </source>
</evidence>
<feature type="transmembrane region" description="Helical" evidence="13">
    <location>
        <begin position="172"/>
        <end position="194"/>
    </location>
</feature>
<dbReference type="GO" id="GO:0005886">
    <property type="term" value="C:plasma membrane"/>
    <property type="evidence" value="ECO:0007669"/>
    <property type="project" value="UniProtKB-SubCell"/>
</dbReference>
<dbReference type="Pfam" id="PF00001">
    <property type="entry name" value="7tm_1"/>
    <property type="match status" value="2"/>
</dbReference>
<dbReference type="PROSITE" id="PS50262">
    <property type="entry name" value="G_PROTEIN_RECEP_F1_2"/>
    <property type="match status" value="1"/>
</dbReference>
<evidence type="ECO:0000256" key="2">
    <source>
        <dbReference type="ARBA" id="ARBA00010663"/>
    </source>
</evidence>
<comment type="subcellular location">
    <subcellularLocation>
        <location evidence="1">Cell membrane</location>
        <topology evidence="1">Multi-pass membrane protein</topology>
    </subcellularLocation>
</comment>
<feature type="transmembrane region" description="Helical" evidence="13">
    <location>
        <begin position="215"/>
        <end position="239"/>
    </location>
</feature>
<name>A0A8B7NMY9_HYAAZ</name>
<dbReference type="OMA" id="AMHISEN"/>
<keyword evidence="4 11" id="KW-0812">Transmembrane</keyword>
<evidence type="ECO:0000256" key="4">
    <source>
        <dbReference type="ARBA" id="ARBA00022692"/>
    </source>
</evidence>
<comment type="similarity">
    <text evidence="2 11">Belongs to the G-protein coupled receptor 1 family.</text>
</comment>
<feature type="transmembrane region" description="Helical" evidence="13">
    <location>
        <begin position="135"/>
        <end position="157"/>
    </location>
</feature>
<feature type="region of interest" description="Disordered" evidence="12">
    <location>
        <begin position="567"/>
        <end position="598"/>
    </location>
</feature>
<evidence type="ECO:0000256" key="5">
    <source>
        <dbReference type="ARBA" id="ARBA00022989"/>
    </source>
</evidence>
<feature type="region of interest" description="Disordered" evidence="12">
    <location>
        <begin position="482"/>
        <end position="538"/>
    </location>
</feature>
<organism evidence="15 16">
    <name type="scientific">Hyalella azteca</name>
    <name type="common">Amphipod</name>
    <dbReference type="NCBI Taxonomy" id="294128"/>
    <lineage>
        <taxon>Eukaryota</taxon>
        <taxon>Metazoa</taxon>
        <taxon>Ecdysozoa</taxon>
        <taxon>Arthropoda</taxon>
        <taxon>Crustacea</taxon>
        <taxon>Multicrustacea</taxon>
        <taxon>Malacostraca</taxon>
        <taxon>Eumalacostraca</taxon>
        <taxon>Peracarida</taxon>
        <taxon>Amphipoda</taxon>
        <taxon>Senticaudata</taxon>
        <taxon>Talitrida</taxon>
        <taxon>Talitroidea</taxon>
        <taxon>Hyalellidae</taxon>
        <taxon>Hyalella</taxon>
    </lineage>
</organism>
<evidence type="ECO:0000256" key="10">
    <source>
        <dbReference type="ARBA" id="ARBA00023224"/>
    </source>
</evidence>
<dbReference type="Proteomes" id="UP000694843">
    <property type="component" value="Unplaced"/>
</dbReference>
<dbReference type="Gene3D" id="1.20.1070.10">
    <property type="entry name" value="Rhodopsin 7-helix transmembrane proteins"/>
    <property type="match status" value="2"/>
</dbReference>
<evidence type="ECO:0000256" key="8">
    <source>
        <dbReference type="ARBA" id="ARBA00023157"/>
    </source>
</evidence>
<dbReference type="PRINTS" id="PR00237">
    <property type="entry name" value="GPCRRHODOPSN"/>
</dbReference>
<dbReference type="PROSITE" id="PS00237">
    <property type="entry name" value="G_PROTEIN_RECEP_F1_1"/>
    <property type="match status" value="1"/>
</dbReference>
<keyword evidence="10 11" id="KW-0807">Transducer</keyword>
<dbReference type="GeneID" id="108671959"/>
<evidence type="ECO:0000256" key="11">
    <source>
        <dbReference type="RuleBase" id="RU000688"/>
    </source>
</evidence>
<dbReference type="SUPFAM" id="SSF81321">
    <property type="entry name" value="Family A G protein-coupled receptor-like"/>
    <property type="match status" value="1"/>
</dbReference>
<dbReference type="InterPro" id="IPR000276">
    <property type="entry name" value="GPCR_Rhodpsn"/>
</dbReference>
<evidence type="ECO:0000256" key="6">
    <source>
        <dbReference type="ARBA" id="ARBA00023040"/>
    </source>
</evidence>
<dbReference type="PANTHER" id="PTHR24248:SF125">
    <property type="entry name" value="DOPAMINE D2-LIKE RECEPTOR"/>
    <property type="match status" value="1"/>
</dbReference>
<dbReference type="PANTHER" id="PTHR24248">
    <property type="entry name" value="ADRENERGIC RECEPTOR-RELATED G-PROTEIN COUPLED RECEPTOR"/>
    <property type="match status" value="1"/>
</dbReference>
<dbReference type="CTD" id="41017"/>
<keyword evidence="15" id="KW-1185">Reference proteome</keyword>
<gene>
    <name evidence="16" type="primary">LOC108671959</name>
</gene>
<evidence type="ECO:0000313" key="15">
    <source>
        <dbReference type="Proteomes" id="UP000694843"/>
    </source>
</evidence>
<reference evidence="16" key="1">
    <citation type="submission" date="2025-08" db="UniProtKB">
        <authorList>
            <consortium name="RefSeq"/>
        </authorList>
    </citation>
    <scope>IDENTIFICATION</scope>
    <source>
        <tissue evidence="16">Whole organism</tissue>
    </source>
</reference>
<dbReference type="KEGG" id="hazt:108671959"/>
<feature type="transmembrane region" description="Helical" evidence="13">
    <location>
        <begin position="259"/>
        <end position="284"/>
    </location>
</feature>